<gene>
    <name evidence="1" type="ORF">METZ01_LOCUS158250</name>
</gene>
<organism evidence="1">
    <name type="scientific">marine metagenome</name>
    <dbReference type="NCBI Taxonomy" id="408172"/>
    <lineage>
        <taxon>unclassified sequences</taxon>
        <taxon>metagenomes</taxon>
        <taxon>ecological metagenomes</taxon>
    </lineage>
</organism>
<dbReference type="Gene3D" id="3.30.420.40">
    <property type="match status" value="2"/>
</dbReference>
<feature type="non-terminal residue" evidence="1">
    <location>
        <position position="1"/>
    </location>
</feature>
<dbReference type="Gene3D" id="3.30.1490.300">
    <property type="match status" value="1"/>
</dbReference>
<dbReference type="AlphaFoldDB" id="A0A382AV40"/>
<name>A0A382AV40_9ZZZZ</name>
<sequence>RKRRLKKKIGSYPANVTPPPLKKEKLLLGVALDQGHIYSVLIQDKGGIKTVIGADKFSANKAKLDPKRNPTGFSVAIGKAYDQLTTKLEKKGSKVSGGIIKKLHSSIPISFTMNNTSSLLKTIMVPIENKKDREMIIDYDAKKNLPFNSDDIIFDAIELEQGKNIIGVANADYMESPAKTLLDKNWDVRLWPPPAQAVLSVFRWNYPGKKHDIILIIHIGEIESFLLGYNQGYPDAILPLDLGIQNLTDAWKYRSASSKAKWDKRDWCRVPPSILKSDTKDNSINMQKKPQDDAVGPVIEGWDQELERALNSMSQAFPVDNISEIFLSGCAEEILFFDEYLQAQLDVHVEYLDPIKNIAFFPDEEERENFDLSKPALATAVGAALNLDKTINLLPDMFKESEKFRLGNKFGIPAAAAIFIAVTALSGWTSYNHEIMESKLSTMKSQASSIAPIKNKFEKVSYDKNIIIKQLDLFQKEIKLSNLSISVMRFFSYNTPKEITLDMISFQRGWERGDWVHIGNSLEKVITIVDGDKEFARVTGSIIANPALKERYFSNFIIQVENSGLFKKLDVINKKTTSGMDIDNMSFELKCEL</sequence>
<reference evidence="1" key="1">
    <citation type="submission" date="2018-05" db="EMBL/GenBank/DDBJ databases">
        <authorList>
            <person name="Lanie J.A."/>
            <person name="Ng W.-L."/>
            <person name="Kazmierczak K.M."/>
            <person name="Andrzejewski T.M."/>
            <person name="Davidsen T.M."/>
            <person name="Wayne K.J."/>
            <person name="Tettelin H."/>
            <person name="Glass J.I."/>
            <person name="Rusch D."/>
            <person name="Podicherti R."/>
            <person name="Tsui H.-C.T."/>
            <person name="Winkler M.E."/>
        </authorList>
    </citation>
    <scope>NUCLEOTIDE SEQUENCE</scope>
</reference>
<evidence type="ECO:0000313" key="1">
    <source>
        <dbReference type="EMBL" id="SVB05396.1"/>
    </source>
</evidence>
<accession>A0A382AV40</accession>
<evidence type="ECO:0008006" key="2">
    <source>
        <dbReference type="Google" id="ProtNLM"/>
    </source>
</evidence>
<protein>
    <recommendedName>
        <fullName evidence="2">Pilus assembly protein PilM</fullName>
    </recommendedName>
</protein>
<proteinExistence type="predicted"/>
<dbReference type="EMBL" id="UINC01026975">
    <property type="protein sequence ID" value="SVB05396.1"/>
    <property type="molecule type" value="Genomic_DNA"/>
</dbReference>